<evidence type="ECO:0000313" key="3">
    <source>
        <dbReference type="Proteomes" id="UP000013981"/>
    </source>
</evidence>
<feature type="region of interest" description="Disordered" evidence="1">
    <location>
        <begin position="45"/>
        <end position="67"/>
    </location>
</feature>
<dbReference type="HOGENOM" id="CLU_2804311_0_0_9"/>
<protein>
    <submittedName>
        <fullName evidence="2">Uncharacterized protein</fullName>
    </submittedName>
</protein>
<evidence type="ECO:0000256" key="1">
    <source>
        <dbReference type="SAM" id="MobiDB-lite"/>
    </source>
</evidence>
<dbReference type="EMBL" id="AQOB01000015">
    <property type="protein sequence ID" value="EOQ35398.1"/>
    <property type="molecule type" value="Genomic_DNA"/>
</dbReference>
<dbReference type="PATRIC" id="fig|1203606.4.peg.2812"/>
<dbReference type="Proteomes" id="UP000013981">
    <property type="component" value="Unassembled WGS sequence"/>
</dbReference>
<gene>
    <name evidence="2" type="ORF">HMPREF1526_02859</name>
</gene>
<name>R8VSA6_9FIRM</name>
<comment type="caution">
    <text evidence="2">The sequence shown here is derived from an EMBL/GenBank/DDBJ whole genome shotgun (WGS) entry which is preliminary data.</text>
</comment>
<accession>R8VSA6</accession>
<keyword evidence="3" id="KW-1185">Reference proteome</keyword>
<organism evidence="2 3">
    <name type="scientific">Butyricicoccus pullicaecorum 1.2</name>
    <dbReference type="NCBI Taxonomy" id="1203606"/>
    <lineage>
        <taxon>Bacteria</taxon>
        <taxon>Bacillati</taxon>
        <taxon>Bacillota</taxon>
        <taxon>Clostridia</taxon>
        <taxon>Eubacteriales</taxon>
        <taxon>Butyricicoccaceae</taxon>
        <taxon>Butyricicoccus</taxon>
    </lineage>
</organism>
<dbReference type="AlphaFoldDB" id="R8VSA6"/>
<feature type="compositionally biased region" description="Basic and acidic residues" evidence="1">
    <location>
        <begin position="56"/>
        <end position="67"/>
    </location>
</feature>
<sequence length="67" mass="7574">MVGLFHERTLCAKSISLAAASDYFFILVDFRKSENQKRGFRALRSASQGSALRTRKPFEKGLSESFN</sequence>
<reference evidence="2 3" key="1">
    <citation type="submission" date="2013-01" db="EMBL/GenBank/DDBJ databases">
        <title>The Genome Sequence of Butyricicoccus pullicaecorum 1.2.</title>
        <authorList>
            <consortium name="The Broad Institute Genome Sequencing Platform"/>
            <person name="Earl A."/>
            <person name="Ward D."/>
            <person name="Feldgarden M."/>
            <person name="Gevers D."/>
            <person name="Van Immerseel F."/>
            <person name="Eeckhaut V."/>
            <person name="Walker B."/>
            <person name="Young S.K."/>
            <person name="Zeng Q."/>
            <person name="Gargeya S."/>
            <person name="Fitzgerald M."/>
            <person name="Haas B."/>
            <person name="Abouelleil A."/>
            <person name="Alvarado L."/>
            <person name="Arachchi H.M."/>
            <person name="Berlin A.M."/>
            <person name="Chapman S.B."/>
            <person name="Dewar J."/>
            <person name="Goldberg J."/>
            <person name="Griggs A."/>
            <person name="Gujja S."/>
            <person name="Hansen M."/>
            <person name="Howarth C."/>
            <person name="Imamovic A."/>
            <person name="Larimer J."/>
            <person name="McCowan C."/>
            <person name="Murphy C."/>
            <person name="Neiman D."/>
            <person name="Pearson M."/>
            <person name="Priest M."/>
            <person name="Roberts A."/>
            <person name="Saif S."/>
            <person name="Shea T."/>
            <person name="Sisk P."/>
            <person name="Sykes S."/>
            <person name="Wortman J."/>
            <person name="Nusbaum C."/>
            <person name="Birren B."/>
        </authorList>
    </citation>
    <scope>NUCLEOTIDE SEQUENCE [LARGE SCALE GENOMIC DNA]</scope>
    <source>
        <strain evidence="2 3">1.2</strain>
    </source>
</reference>
<evidence type="ECO:0000313" key="2">
    <source>
        <dbReference type="EMBL" id="EOQ35398.1"/>
    </source>
</evidence>
<proteinExistence type="predicted"/>